<dbReference type="InterPro" id="IPR010384">
    <property type="entry name" value="MtfA_fam"/>
</dbReference>
<dbReference type="Gene3D" id="3.40.390.10">
    <property type="entry name" value="Collagenase (Catalytic Domain)"/>
    <property type="match status" value="1"/>
</dbReference>
<dbReference type="CDD" id="cd20169">
    <property type="entry name" value="Peptidase_M90_mtfA"/>
    <property type="match status" value="1"/>
</dbReference>
<name>A0A1F6TFY8_9PROT</name>
<evidence type="ECO:0008006" key="3">
    <source>
        <dbReference type="Google" id="ProtNLM"/>
    </source>
</evidence>
<gene>
    <name evidence="1" type="ORF">A2V92_00365</name>
</gene>
<evidence type="ECO:0000313" key="2">
    <source>
        <dbReference type="Proteomes" id="UP000179344"/>
    </source>
</evidence>
<reference evidence="1 2" key="1">
    <citation type="journal article" date="2016" name="Nat. Commun.">
        <title>Thousands of microbial genomes shed light on interconnected biogeochemical processes in an aquifer system.</title>
        <authorList>
            <person name="Anantharaman K."/>
            <person name="Brown C.T."/>
            <person name="Hug L.A."/>
            <person name="Sharon I."/>
            <person name="Castelle C.J."/>
            <person name="Probst A.J."/>
            <person name="Thomas B.C."/>
            <person name="Singh A."/>
            <person name="Wilkins M.J."/>
            <person name="Karaoz U."/>
            <person name="Brodie E.L."/>
            <person name="Williams K.H."/>
            <person name="Hubbard S.S."/>
            <person name="Banfield J.F."/>
        </authorList>
    </citation>
    <scope>NUCLEOTIDE SEQUENCE [LARGE SCALE GENOMIC DNA]</scope>
</reference>
<proteinExistence type="predicted"/>
<dbReference type="Proteomes" id="UP000179344">
    <property type="component" value="Unassembled WGS sequence"/>
</dbReference>
<dbReference type="PANTHER" id="PTHR30164">
    <property type="entry name" value="MTFA PEPTIDASE"/>
    <property type="match status" value="1"/>
</dbReference>
<dbReference type="Gene3D" id="1.10.472.150">
    <property type="entry name" value="Glucose-regulated metallo-peptidase M90, N-terminal domain"/>
    <property type="match status" value="1"/>
</dbReference>
<comment type="caution">
    <text evidence="1">The sequence shown here is derived from an EMBL/GenBank/DDBJ whole genome shotgun (WGS) entry which is preliminary data.</text>
</comment>
<dbReference type="InterPro" id="IPR024079">
    <property type="entry name" value="MetalloPept_cat_dom_sf"/>
</dbReference>
<sequence>MTGLRSLYRRWLPRRRSPAHALWSDALGRTPYAAALARAERRRLRALAALFLDTKSFEGAAGLAVTDAKRVRIAVKACVPILNLGLEYYSGWASIILYPGDFRVHEEYLDEYGVAHRGTADLCGQSLQQGPMVLSWAAIEDAAPGFDPVIHECAHKLDIQNGAADGFPPLHAGMKAADWTRDFTSAYDRLRLARAGASAIDPYAASDPAEFFAVLTEAFFTAPETVRREFAAVYNQLQAFYRQDPYAILTGAHNP</sequence>
<dbReference type="Pfam" id="PF06167">
    <property type="entry name" value="Peptidase_M90"/>
    <property type="match status" value="1"/>
</dbReference>
<dbReference type="GO" id="GO:0008237">
    <property type="term" value="F:metallopeptidase activity"/>
    <property type="evidence" value="ECO:0007669"/>
    <property type="project" value="InterPro"/>
</dbReference>
<dbReference type="GO" id="GO:0004177">
    <property type="term" value="F:aminopeptidase activity"/>
    <property type="evidence" value="ECO:0007669"/>
    <property type="project" value="TreeGrafter"/>
</dbReference>
<dbReference type="AlphaFoldDB" id="A0A1F6TFY8"/>
<organism evidence="1 2">
    <name type="scientific">Candidatus Muproteobacteria bacterium RBG_16_65_31</name>
    <dbReference type="NCBI Taxonomy" id="1817759"/>
    <lineage>
        <taxon>Bacteria</taxon>
        <taxon>Pseudomonadati</taxon>
        <taxon>Pseudomonadota</taxon>
        <taxon>Candidatus Muproteobacteria</taxon>
    </lineage>
</organism>
<evidence type="ECO:0000313" key="1">
    <source>
        <dbReference type="EMBL" id="OGI44050.1"/>
    </source>
</evidence>
<dbReference type="EMBL" id="MFST01000090">
    <property type="protein sequence ID" value="OGI44050.1"/>
    <property type="molecule type" value="Genomic_DNA"/>
</dbReference>
<dbReference type="GO" id="GO:0005829">
    <property type="term" value="C:cytosol"/>
    <property type="evidence" value="ECO:0007669"/>
    <property type="project" value="TreeGrafter"/>
</dbReference>
<accession>A0A1F6TFY8</accession>
<protein>
    <recommendedName>
        <fullName evidence="3">Zinc-dependent peptidase</fullName>
    </recommendedName>
</protein>
<dbReference type="PANTHER" id="PTHR30164:SF2">
    <property type="entry name" value="PROTEIN MTFA"/>
    <property type="match status" value="1"/>
</dbReference>
<dbReference type="SUPFAM" id="SSF55486">
    <property type="entry name" value="Metalloproteases ('zincins'), catalytic domain"/>
    <property type="match status" value="1"/>
</dbReference>
<dbReference type="InterPro" id="IPR042252">
    <property type="entry name" value="MtfA_N"/>
</dbReference>